<proteinExistence type="predicted"/>
<dbReference type="Proteomes" id="UP001175271">
    <property type="component" value="Unassembled WGS sequence"/>
</dbReference>
<protein>
    <submittedName>
        <fullName evidence="1">Uncharacterized protein</fullName>
    </submittedName>
</protein>
<name>A0AA39H3U2_9BILA</name>
<evidence type="ECO:0000313" key="1">
    <source>
        <dbReference type="EMBL" id="KAK0398740.1"/>
    </source>
</evidence>
<accession>A0AA39H3U2</accession>
<evidence type="ECO:0000313" key="2">
    <source>
        <dbReference type="Proteomes" id="UP001175271"/>
    </source>
</evidence>
<keyword evidence="2" id="KW-1185">Reference proteome</keyword>
<sequence>MDAVPYEFCADVMAALDLRVDQYVDIANELPPLWKAAAKECSRKVHDYYVYIYKFEGGWWCVVYAGIARAPPVRSLNELLSKNRRFLTFSYVRMDDGRRKHQNAFPCSTDDLKKLASFLRLCMRPRSSITFDVNEPPLVPLDALKICQSFRSLTLRYYGVESSAFLEAQITNNSNLRNLLLTGCWPPTEFHEQLLVKFLSSSADITLELRPPPGSKEPCLNVNLVIAKATFHSWLRVKSFRFISTEGYTTLTEEEILSISLPGTLNRNSNRCLGHRRFRWCRKRGSCLLFSHRINGPNVIRSNVCSDHKNVDWSNVNSS</sequence>
<organism evidence="1 2">
    <name type="scientific">Steinernema hermaphroditum</name>
    <dbReference type="NCBI Taxonomy" id="289476"/>
    <lineage>
        <taxon>Eukaryota</taxon>
        <taxon>Metazoa</taxon>
        <taxon>Ecdysozoa</taxon>
        <taxon>Nematoda</taxon>
        <taxon>Chromadorea</taxon>
        <taxon>Rhabditida</taxon>
        <taxon>Tylenchina</taxon>
        <taxon>Panagrolaimomorpha</taxon>
        <taxon>Strongyloidoidea</taxon>
        <taxon>Steinernematidae</taxon>
        <taxon>Steinernema</taxon>
    </lineage>
</organism>
<dbReference type="AlphaFoldDB" id="A0AA39H3U2"/>
<comment type="caution">
    <text evidence="1">The sequence shown here is derived from an EMBL/GenBank/DDBJ whole genome shotgun (WGS) entry which is preliminary data.</text>
</comment>
<gene>
    <name evidence="1" type="ORF">QR680_002732</name>
</gene>
<dbReference type="EMBL" id="JAUCMV010000005">
    <property type="protein sequence ID" value="KAK0398740.1"/>
    <property type="molecule type" value="Genomic_DNA"/>
</dbReference>
<reference evidence="1" key="1">
    <citation type="submission" date="2023-06" db="EMBL/GenBank/DDBJ databases">
        <title>Genomic analysis of the entomopathogenic nematode Steinernema hermaphroditum.</title>
        <authorList>
            <person name="Schwarz E.M."/>
            <person name="Heppert J.K."/>
            <person name="Baniya A."/>
            <person name="Schwartz H.T."/>
            <person name="Tan C.-H."/>
            <person name="Antoshechkin I."/>
            <person name="Sternberg P.W."/>
            <person name="Goodrich-Blair H."/>
            <person name="Dillman A.R."/>
        </authorList>
    </citation>
    <scope>NUCLEOTIDE SEQUENCE</scope>
    <source>
        <strain evidence="1">PS9179</strain>
        <tissue evidence="1">Whole animal</tissue>
    </source>
</reference>